<dbReference type="EMBL" id="CAVK010000183">
    <property type="protein sequence ID" value="CCW19234.1"/>
    <property type="molecule type" value="Genomic_DNA"/>
</dbReference>
<dbReference type="Proteomes" id="UP000013201">
    <property type="component" value="Unassembled WGS sequence"/>
</dbReference>
<accession>N1MR88</accession>
<dbReference type="AlphaFoldDB" id="N1MR88"/>
<keyword evidence="3" id="KW-1185">Reference proteome</keyword>
<feature type="domain" description="Putative DNA-binding" evidence="1">
    <location>
        <begin position="7"/>
        <end position="92"/>
    </location>
</feature>
<proteinExistence type="predicted"/>
<evidence type="ECO:0000313" key="2">
    <source>
        <dbReference type="EMBL" id="CCW19234.1"/>
    </source>
</evidence>
<evidence type="ECO:0000313" key="3">
    <source>
        <dbReference type="Proteomes" id="UP000013201"/>
    </source>
</evidence>
<dbReference type="Pfam" id="PF09836">
    <property type="entry name" value="DUF2063"/>
    <property type="match status" value="1"/>
</dbReference>
<name>N1MR88_9SPHN</name>
<organism evidence="2 3">
    <name type="scientific">Sphingobium indicum BiD32</name>
    <dbReference type="NCBI Taxonomy" id="1301087"/>
    <lineage>
        <taxon>Bacteria</taxon>
        <taxon>Pseudomonadati</taxon>
        <taxon>Pseudomonadota</taxon>
        <taxon>Alphaproteobacteria</taxon>
        <taxon>Sphingomonadales</taxon>
        <taxon>Sphingomonadaceae</taxon>
        <taxon>Sphingobium</taxon>
    </lineage>
</organism>
<protein>
    <submittedName>
        <fullName evidence="2">Conserved domain protein</fullName>
    </submittedName>
</protein>
<sequence length="263" mass="28856">MTQLLRAQSEFLACLLDDSAPLPSGWDARRAAGMAVYRNAYRTRLIDVLRDTFGRTAQLVGEDAFSQAAAHHLITHPPSRWTVDLAGEGFAETCTELFANDPDVGEVAWLEWEMHCAFTAADGEPLTLADFAAATADFEAAQWDELRFELMPGTALRPITYDLVALWEALADPLLASVAEKLRKPTWAIVWREGEQPVFGLLPEAEGLALAEVQQGGRFGGMCATLMDRLKAADAAAKAGAMLLHWLELGLVRRINWSQACIQ</sequence>
<dbReference type="InterPro" id="IPR018640">
    <property type="entry name" value="DUF2063"/>
</dbReference>
<comment type="caution">
    <text evidence="2">The sequence shown here is derived from an EMBL/GenBank/DDBJ whole genome shotgun (WGS) entry which is preliminary data.</text>
</comment>
<dbReference type="RefSeq" id="WP_006962406.1">
    <property type="nucleotide sequence ID" value="NZ_CAVK010000183.1"/>
</dbReference>
<dbReference type="OrthoDB" id="343356at2"/>
<evidence type="ECO:0000259" key="1">
    <source>
        <dbReference type="Pfam" id="PF09836"/>
    </source>
</evidence>
<reference evidence="3" key="2">
    <citation type="submission" date="2013-04" db="EMBL/GenBank/DDBJ databases">
        <title>Bisphenol A degrading Sphingobium sp. strain BiD32.</title>
        <authorList>
            <person name="Nielsen J.L."/>
            <person name="Zhou N.A."/>
            <person name="Kjeldal H."/>
        </authorList>
    </citation>
    <scope>NUCLEOTIDE SEQUENCE [LARGE SCALE GENOMIC DNA]</scope>
    <source>
        <strain evidence="3">BiD32</strain>
    </source>
</reference>
<reference evidence="2 3" key="1">
    <citation type="submission" date="2013-03" db="EMBL/GenBank/DDBJ databases">
        <authorList>
            <person name="Le V."/>
        </authorList>
    </citation>
    <scope>NUCLEOTIDE SEQUENCE [LARGE SCALE GENOMIC DNA]</scope>
    <source>
        <strain evidence="2 3">BiD32</strain>
    </source>
</reference>
<gene>
    <name evidence="2" type="ORF">EBBID32_36000</name>
</gene>